<feature type="signal peptide" evidence="4">
    <location>
        <begin position="1"/>
        <end position="22"/>
    </location>
</feature>
<dbReference type="EMBL" id="GU134061">
    <property type="protein sequence ID" value="ADP06126.1"/>
    <property type="molecule type" value="mRNA"/>
</dbReference>
<evidence type="ECO:0000313" key="7">
    <source>
        <dbReference type="EMBL" id="ADP06126.1"/>
    </source>
</evidence>
<accession>D2K8C2</accession>
<evidence type="ECO:0000256" key="2">
    <source>
        <dbReference type="ARBA" id="ARBA00022525"/>
    </source>
</evidence>
<name>D2K8C2_ODOAN</name>
<dbReference type="GO" id="GO:0050830">
    <property type="term" value="P:defense response to Gram-positive bacterium"/>
    <property type="evidence" value="ECO:0007669"/>
    <property type="project" value="UniProtKB-ARBA"/>
</dbReference>
<keyword evidence="2" id="KW-0964">Secreted</keyword>
<sequence>MFTLKKPLLLLFFLGTISLSLCEEEREADEEENGGEVTEKEVRRIIPNCNYKFSLANCFGKERYMNWKSPDAIYHLAK</sequence>
<evidence type="ECO:0000256" key="3">
    <source>
        <dbReference type="ARBA" id="ARBA00022729"/>
    </source>
</evidence>
<proteinExistence type="evidence at transcript level"/>
<reference evidence="7" key="1">
    <citation type="submission" date="2009-10" db="EMBL/GenBank/DDBJ databases">
        <title>The highest antimicrobial peptides diversity, skin antimicrobial peptides peptidomics of Amphibian, Rana andersonii.</title>
        <authorList>
            <person name="Yang X."/>
            <person name="Liang X."/>
            <person name="Zhang Y."/>
            <person name="Lee W.-H."/>
        </authorList>
    </citation>
    <scope>NUCLEOTIDE SEQUENCE</scope>
    <source>
        <tissue evidence="7">Skin</tissue>
    </source>
</reference>
<dbReference type="Pfam" id="PF03032">
    <property type="entry name" value="FSAP_sig_propep"/>
    <property type="match status" value="1"/>
</dbReference>
<reference evidence="6" key="2">
    <citation type="submission" date="2009-11" db="EMBL/GenBank/DDBJ databases">
        <title>The highest antimicrobial peptide diversity, skin antimicrobial peptide peptidomics of amphibian, Rana andersonii.</title>
        <authorList>
            <person name="Yang X."/>
            <person name="Liang X."/>
            <person name="Zhang Y."/>
            <person name="Lee W.-H."/>
        </authorList>
    </citation>
    <scope>NUCLEOTIDE SEQUENCE</scope>
    <source>
        <tissue evidence="6">Skin</tissue>
    </source>
</reference>
<feature type="chain" id="PRO_5010961555" evidence="4">
    <location>
        <begin position="23"/>
        <end position="78"/>
    </location>
</feature>
<dbReference type="GO" id="GO:0050829">
    <property type="term" value="P:defense response to Gram-negative bacterium"/>
    <property type="evidence" value="ECO:0007669"/>
    <property type="project" value="UniProtKB-ARBA"/>
</dbReference>
<dbReference type="InterPro" id="IPR004275">
    <property type="entry name" value="Frog_antimicrobial_propeptide"/>
</dbReference>
<organism evidence="6">
    <name type="scientific">Odorrana andersonii</name>
    <name type="common">Golden crossband frog</name>
    <name type="synonym">Rana andersonii</name>
    <dbReference type="NCBI Taxonomy" id="369514"/>
    <lineage>
        <taxon>Eukaryota</taxon>
        <taxon>Metazoa</taxon>
        <taxon>Chordata</taxon>
        <taxon>Craniata</taxon>
        <taxon>Vertebrata</taxon>
        <taxon>Euteleostomi</taxon>
        <taxon>Amphibia</taxon>
        <taxon>Batrachia</taxon>
        <taxon>Anura</taxon>
        <taxon>Neobatrachia</taxon>
        <taxon>Ranoidea</taxon>
        <taxon>Ranidae</taxon>
        <taxon>Odorrana</taxon>
    </lineage>
</organism>
<evidence type="ECO:0000259" key="5">
    <source>
        <dbReference type="Pfam" id="PF03032"/>
    </source>
</evidence>
<protein>
    <submittedName>
        <fullName evidence="6">OGC-RA2 antimocrobial peptide</fullName>
    </submittedName>
    <submittedName>
        <fullName evidence="7">OGC-RA2 peptide</fullName>
    </submittedName>
</protein>
<dbReference type="EMBL" id="GU134062">
    <property type="protein sequence ID" value="ADP06127.1"/>
    <property type="molecule type" value="mRNA"/>
</dbReference>
<comment type="subcellular location">
    <subcellularLocation>
        <location evidence="1">Secreted</location>
    </subcellularLocation>
</comment>
<keyword evidence="3 4" id="KW-0732">Signal</keyword>
<feature type="domain" description="Frog antimicrobial peptide propeptide" evidence="5">
    <location>
        <begin position="2"/>
        <end position="43"/>
    </location>
</feature>
<evidence type="ECO:0000256" key="1">
    <source>
        <dbReference type="ARBA" id="ARBA00004613"/>
    </source>
</evidence>
<dbReference type="AlphaFoldDB" id="D2K8C2"/>
<dbReference type="GO" id="GO:0005576">
    <property type="term" value="C:extracellular region"/>
    <property type="evidence" value="ECO:0007669"/>
    <property type="project" value="UniProtKB-SubCell"/>
</dbReference>
<evidence type="ECO:0000256" key="4">
    <source>
        <dbReference type="SAM" id="SignalP"/>
    </source>
</evidence>
<dbReference type="EMBL" id="GU188593">
    <property type="protein sequence ID" value="ACZ71268.1"/>
    <property type="molecule type" value="mRNA"/>
</dbReference>
<evidence type="ECO:0000313" key="6">
    <source>
        <dbReference type="EMBL" id="ACZ71268.1"/>
    </source>
</evidence>